<dbReference type="RefSeq" id="WP_078759155.1">
    <property type="nucleotide sequence ID" value="NZ_FUXP01000014.1"/>
</dbReference>
<reference evidence="3 4" key="1">
    <citation type="submission" date="2017-02" db="EMBL/GenBank/DDBJ databases">
        <authorList>
            <person name="Peterson S.W."/>
        </authorList>
    </citation>
    <scope>NUCLEOTIDE SEQUENCE [LARGE SCALE GENOMIC DNA]</scope>
    <source>
        <strain evidence="3 4">DSM 21749</strain>
    </source>
</reference>
<dbReference type="STRING" id="1122188.SAMN02745674_02617"/>
<dbReference type="GO" id="GO:0016020">
    <property type="term" value="C:membrane"/>
    <property type="evidence" value="ECO:0007669"/>
    <property type="project" value="TreeGrafter"/>
</dbReference>
<gene>
    <name evidence="3" type="ORF">SAMN02745674_02617</name>
</gene>
<name>A0A1T4S7G4_9GAMM</name>
<evidence type="ECO:0000259" key="2">
    <source>
        <dbReference type="Pfam" id="PF01757"/>
    </source>
</evidence>
<keyword evidence="3" id="KW-0378">Hydrolase</keyword>
<feature type="transmembrane region" description="Helical" evidence="1">
    <location>
        <begin position="316"/>
        <end position="337"/>
    </location>
</feature>
<keyword evidence="3" id="KW-0012">Acyltransferase</keyword>
<dbReference type="GO" id="GO:0016747">
    <property type="term" value="F:acyltransferase activity, transferring groups other than amino-acyl groups"/>
    <property type="evidence" value="ECO:0007669"/>
    <property type="project" value="InterPro"/>
</dbReference>
<organism evidence="3 4">
    <name type="scientific">Lysobacter spongiicola DSM 21749</name>
    <dbReference type="NCBI Taxonomy" id="1122188"/>
    <lineage>
        <taxon>Bacteria</taxon>
        <taxon>Pseudomonadati</taxon>
        <taxon>Pseudomonadota</taxon>
        <taxon>Gammaproteobacteria</taxon>
        <taxon>Lysobacterales</taxon>
        <taxon>Lysobacteraceae</taxon>
        <taxon>Novilysobacter</taxon>
    </lineage>
</organism>
<dbReference type="OrthoDB" id="9767863at2"/>
<feature type="transmembrane region" description="Helical" evidence="1">
    <location>
        <begin position="50"/>
        <end position="71"/>
    </location>
</feature>
<feature type="transmembrane region" description="Helical" evidence="1">
    <location>
        <begin position="164"/>
        <end position="180"/>
    </location>
</feature>
<protein>
    <submittedName>
        <fullName evidence="3">Peptidoglycan/LPS O-acetylase OafA/YrhL, contains acyltransferase and SGNH-hydrolase domains</fullName>
    </submittedName>
</protein>
<keyword evidence="3" id="KW-0808">Transferase</keyword>
<feature type="transmembrane region" description="Helical" evidence="1">
    <location>
        <begin position="92"/>
        <end position="110"/>
    </location>
</feature>
<feature type="transmembrane region" description="Helical" evidence="1">
    <location>
        <begin position="215"/>
        <end position="234"/>
    </location>
</feature>
<dbReference type="PANTHER" id="PTHR23028">
    <property type="entry name" value="ACETYLTRANSFERASE"/>
    <property type="match status" value="1"/>
</dbReference>
<dbReference type="EMBL" id="FUXP01000014">
    <property type="protein sequence ID" value="SKA24006.1"/>
    <property type="molecule type" value="Genomic_DNA"/>
</dbReference>
<keyword evidence="1" id="KW-0812">Transmembrane</keyword>
<evidence type="ECO:0000313" key="4">
    <source>
        <dbReference type="Proteomes" id="UP000190061"/>
    </source>
</evidence>
<dbReference type="AlphaFoldDB" id="A0A1T4S7G4"/>
<sequence>MTDHRPTYLPIQALRAGAALLVVLFHLRIVEARFGSGEPLLPGAMRFADAGVDIFFVISGFVMATVASGRYRSVPNAGRFLARRAWRVLPPYWIYTSLVVVLMLVAPGIANSSYQDQSILASYLLWPQHQLPVLTVGWTLIHEMYFYLVMAGALAFLQERHMPLFLLAWALAVLVAHAALGARPPWLALASNPMTLEFIAGAFVGLYWRRMPERTAGTCAVLGAVALVAAIVVLDRRVDADVLPPSLRTLVFGPAAALVVLGLLAARRRPEGAMGRWLTLLGDSSYSLYLSHVFVVSAAGRLWQVSGFNQSGWQHLVFIVVTVIACVAAGISSWRWVERPLLGLPRSLRQWPLPARMAPTKPGDEHANGAIP</sequence>
<dbReference type="GO" id="GO:0000271">
    <property type="term" value="P:polysaccharide biosynthetic process"/>
    <property type="evidence" value="ECO:0007669"/>
    <property type="project" value="TreeGrafter"/>
</dbReference>
<dbReference type="GO" id="GO:0016787">
    <property type="term" value="F:hydrolase activity"/>
    <property type="evidence" value="ECO:0007669"/>
    <property type="project" value="UniProtKB-KW"/>
</dbReference>
<feature type="transmembrane region" description="Helical" evidence="1">
    <location>
        <begin position="12"/>
        <end position="30"/>
    </location>
</feature>
<accession>A0A1T4S7G4</accession>
<feature type="domain" description="Acyltransferase 3" evidence="2">
    <location>
        <begin position="11"/>
        <end position="327"/>
    </location>
</feature>
<keyword evidence="4" id="KW-1185">Reference proteome</keyword>
<feature type="transmembrane region" description="Helical" evidence="1">
    <location>
        <begin position="186"/>
        <end position="208"/>
    </location>
</feature>
<dbReference type="InterPro" id="IPR050879">
    <property type="entry name" value="Acyltransferase_3"/>
</dbReference>
<keyword evidence="1" id="KW-0472">Membrane</keyword>
<feature type="transmembrane region" description="Helical" evidence="1">
    <location>
        <begin position="286"/>
        <end position="304"/>
    </location>
</feature>
<dbReference type="InterPro" id="IPR002656">
    <property type="entry name" value="Acyl_transf_3_dom"/>
</dbReference>
<proteinExistence type="predicted"/>
<dbReference type="Pfam" id="PF01757">
    <property type="entry name" value="Acyl_transf_3"/>
    <property type="match status" value="1"/>
</dbReference>
<feature type="transmembrane region" description="Helical" evidence="1">
    <location>
        <begin position="246"/>
        <end position="266"/>
    </location>
</feature>
<keyword evidence="1" id="KW-1133">Transmembrane helix</keyword>
<feature type="transmembrane region" description="Helical" evidence="1">
    <location>
        <begin position="130"/>
        <end position="157"/>
    </location>
</feature>
<evidence type="ECO:0000313" key="3">
    <source>
        <dbReference type="EMBL" id="SKA24006.1"/>
    </source>
</evidence>
<dbReference type="PANTHER" id="PTHR23028:SF131">
    <property type="entry name" value="BLR2367 PROTEIN"/>
    <property type="match status" value="1"/>
</dbReference>
<evidence type="ECO:0000256" key="1">
    <source>
        <dbReference type="SAM" id="Phobius"/>
    </source>
</evidence>
<dbReference type="Proteomes" id="UP000190061">
    <property type="component" value="Unassembled WGS sequence"/>
</dbReference>